<evidence type="ECO:0000256" key="2">
    <source>
        <dbReference type="ARBA" id="ARBA00022679"/>
    </source>
</evidence>
<dbReference type="SUPFAM" id="SSF56112">
    <property type="entry name" value="Protein kinase-like (PK-like)"/>
    <property type="match status" value="1"/>
</dbReference>
<keyword evidence="5" id="KW-0067">ATP-binding</keyword>
<accession>A0AAV0DII0</accession>
<dbReference type="Proteomes" id="UP001152523">
    <property type="component" value="Unassembled WGS sequence"/>
</dbReference>
<dbReference type="InterPro" id="IPR052101">
    <property type="entry name" value="Plant_StressResp_Kinase"/>
</dbReference>
<dbReference type="AlphaFoldDB" id="A0AAV0DII0"/>
<sequence>MASDQRFYSSETDQPKPSRGITDPIKMTDTPPEKKQKIGDVLTTGDNTEGIEILRQKLHEWGHWMYYYQTFNKELDYKPQYQMHVVLASEFDAKCSFYSSNFSFSMDPVIIGGVKPCSYSELESITDFKVPCTPCLKSYVRRLFSGTIDKGFEKRPVIVKTWDFPFVGGYYFYNVPDKFCDLIEFYTDPEVRNHPNLAKLSMYCYEKRLAAVFDEKFTVLLSEMLLDDEFGWHDRIWVATQLAELLAWLHRRRIAVGSVEGSSIMVDEEMNIKVLGFGCVSRHIDEDSKLPVSKTYYREAYEVLYGGVRMMKSDVFVFGILLVELIAKKKYSFEMRPHNIIEDAQVMAANGKKGLVHESFKEVNDDTAKKITDFTLSCLDEEPTNRHKMAYVFEFLANLRGMSNCSV</sequence>
<evidence type="ECO:0000256" key="1">
    <source>
        <dbReference type="ARBA" id="ARBA00022553"/>
    </source>
</evidence>
<dbReference type="InterPro" id="IPR000719">
    <property type="entry name" value="Prot_kinase_dom"/>
</dbReference>
<evidence type="ECO:0000256" key="5">
    <source>
        <dbReference type="ARBA" id="ARBA00022840"/>
    </source>
</evidence>
<evidence type="ECO:0000256" key="4">
    <source>
        <dbReference type="ARBA" id="ARBA00022777"/>
    </source>
</evidence>
<evidence type="ECO:0000256" key="6">
    <source>
        <dbReference type="SAM" id="MobiDB-lite"/>
    </source>
</evidence>
<comment type="caution">
    <text evidence="8">The sequence shown here is derived from an EMBL/GenBank/DDBJ whole genome shotgun (WGS) entry which is preliminary data.</text>
</comment>
<dbReference type="PANTHER" id="PTHR47983:SF22">
    <property type="entry name" value="PROLINE-RICH RECEPTOR-LIKE PROTEIN KINASE PERK2"/>
    <property type="match status" value="1"/>
</dbReference>
<gene>
    <name evidence="8" type="ORF">CEPIT_LOCUS14720</name>
</gene>
<keyword evidence="9" id="KW-1185">Reference proteome</keyword>
<reference evidence="8" key="1">
    <citation type="submission" date="2022-07" db="EMBL/GenBank/DDBJ databases">
        <authorList>
            <person name="Macas J."/>
            <person name="Novak P."/>
            <person name="Neumann P."/>
        </authorList>
    </citation>
    <scope>NUCLEOTIDE SEQUENCE</scope>
</reference>
<dbReference type="GO" id="GO:0005524">
    <property type="term" value="F:ATP binding"/>
    <property type="evidence" value="ECO:0007669"/>
    <property type="project" value="UniProtKB-KW"/>
</dbReference>
<dbReference type="Gene3D" id="1.10.510.10">
    <property type="entry name" value="Transferase(Phosphotransferase) domain 1"/>
    <property type="match status" value="1"/>
</dbReference>
<evidence type="ECO:0000259" key="7">
    <source>
        <dbReference type="PROSITE" id="PS50011"/>
    </source>
</evidence>
<feature type="region of interest" description="Disordered" evidence="6">
    <location>
        <begin position="1"/>
        <end position="40"/>
    </location>
</feature>
<dbReference type="InterPro" id="IPR011009">
    <property type="entry name" value="Kinase-like_dom_sf"/>
</dbReference>
<organism evidence="8 9">
    <name type="scientific">Cuscuta epithymum</name>
    <dbReference type="NCBI Taxonomy" id="186058"/>
    <lineage>
        <taxon>Eukaryota</taxon>
        <taxon>Viridiplantae</taxon>
        <taxon>Streptophyta</taxon>
        <taxon>Embryophyta</taxon>
        <taxon>Tracheophyta</taxon>
        <taxon>Spermatophyta</taxon>
        <taxon>Magnoliopsida</taxon>
        <taxon>eudicotyledons</taxon>
        <taxon>Gunneridae</taxon>
        <taxon>Pentapetalae</taxon>
        <taxon>asterids</taxon>
        <taxon>lamiids</taxon>
        <taxon>Solanales</taxon>
        <taxon>Convolvulaceae</taxon>
        <taxon>Cuscuteae</taxon>
        <taxon>Cuscuta</taxon>
        <taxon>Cuscuta subgen. Cuscuta</taxon>
    </lineage>
</organism>
<proteinExistence type="predicted"/>
<keyword evidence="2" id="KW-0808">Transferase</keyword>
<evidence type="ECO:0000313" key="8">
    <source>
        <dbReference type="EMBL" id="CAH9099043.1"/>
    </source>
</evidence>
<dbReference type="PROSITE" id="PS50011">
    <property type="entry name" value="PROTEIN_KINASE_DOM"/>
    <property type="match status" value="1"/>
</dbReference>
<dbReference type="EMBL" id="CAMAPF010000104">
    <property type="protein sequence ID" value="CAH9099043.1"/>
    <property type="molecule type" value="Genomic_DNA"/>
</dbReference>
<feature type="domain" description="Protein kinase" evidence="7">
    <location>
        <begin position="104"/>
        <end position="396"/>
    </location>
</feature>
<evidence type="ECO:0000256" key="3">
    <source>
        <dbReference type="ARBA" id="ARBA00022741"/>
    </source>
</evidence>
<dbReference type="PANTHER" id="PTHR47983">
    <property type="entry name" value="PTO-INTERACTING PROTEIN 1-LIKE"/>
    <property type="match status" value="1"/>
</dbReference>
<keyword evidence="1" id="KW-0597">Phosphoprotein</keyword>
<dbReference type="InterPro" id="IPR001245">
    <property type="entry name" value="Ser-Thr/Tyr_kinase_cat_dom"/>
</dbReference>
<keyword evidence="3" id="KW-0547">Nucleotide-binding</keyword>
<dbReference type="GO" id="GO:0004672">
    <property type="term" value="F:protein kinase activity"/>
    <property type="evidence" value="ECO:0007669"/>
    <property type="project" value="InterPro"/>
</dbReference>
<keyword evidence="4" id="KW-0418">Kinase</keyword>
<feature type="compositionally biased region" description="Polar residues" evidence="6">
    <location>
        <begin position="1"/>
        <end position="12"/>
    </location>
</feature>
<name>A0AAV0DII0_9ASTE</name>
<evidence type="ECO:0000313" key="9">
    <source>
        <dbReference type="Proteomes" id="UP001152523"/>
    </source>
</evidence>
<dbReference type="Pfam" id="PF07714">
    <property type="entry name" value="PK_Tyr_Ser-Thr"/>
    <property type="match status" value="1"/>
</dbReference>
<protein>
    <recommendedName>
        <fullName evidence="7">Protein kinase domain-containing protein</fullName>
    </recommendedName>
</protein>